<gene>
    <name evidence="1" type="ORF">KsCSTR_46640</name>
</gene>
<dbReference type="AlphaFoldDB" id="A0A6G7GXG8"/>
<evidence type="ECO:0000313" key="2">
    <source>
        <dbReference type="Proteomes" id="UP000501926"/>
    </source>
</evidence>
<dbReference type="Proteomes" id="UP000501926">
    <property type="component" value="Chromosome"/>
</dbReference>
<proteinExistence type="predicted"/>
<dbReference type="RefSeq" id="WP_164995582.1">
    <property type="nucleotide sequence ID" value="NZ_CP049055.1"/>
</dbReference>
<protein>
    <submittedName>
        <fullName evidence="1">Uncharacterized protein</fullName>
    </submittedName>
</protein>
<accession>A0A6G7GXG8</accession>
<name>A0A6G7GXG8_KUEST</name>
<reference evidence="1 2" key="1">
    <citation type="submission" date="2020-02" db="EMBL/GenBank/DDBJ databases">
        <title>Newly sequenced genome of strain CSTR1 showed variability in Candidatus Kuenenia stuttgartiensis genomes.</title>
        <authorList>
            <person name="Ding C."/>
            <person name="Adrian L."/>
        </authorList>
    </citation>
    <scope>NUCLEOTIDE SEQUENCE [LARGE SCALE GENOMIC DNA]</scope>
    <source>
        <strain evidence="1 2">CSTR1</strain>
    </source>
</reference>
<dbReference type="EMBL" id="CP049055">
    <property type="protein sequence ID" value="QII14042.1"/>
    <property type="molecule type" value="Genomic_DNA"/>
</dbReference>
<organism evidence="1 2">
    <name type="scientific">Kuenenia stuttgartiensis</name>
    <dbReference type="NCBI Taxonomy" id="174633"/>
    <lineage>
        <taxon>Bacteria</taxon>
        <taxon>Pseudomonadati</taxon>
        <taxon>Planctomycetota</taxon>
        <taxon>Candidatus Brocadiia</taxon>
        <taxon>Candidatus Brocadiales</taxon>
        <taxon>Candidatus Brocadiaceae</taxon>
        <taxon>Candidatus Kuenenia</taxon>
    </lineage>
</organism>
<sequence>MPVTHEQDVEIKEVHKDFNTEDIREAVKSASDIIRNLEKEVVPELIELGRQFRELMERLAGTGTAYRE</sequence>
<evidence type="ECO:0000313" key="1">
    <source>
        <dbReference type="EMBL" id="QII14042.1"/>
    </source>
</evidence>